<keyword evidence="2" id="KW-1185">Reference proteome</keyword>
<proteinExistence type="predicted"/>
<comment type="caution">
    <text evidence="1">The sequence shown here is derived from an EMBL/GenBank/DDBJ whole genome shotgun (WGS) entry which is preliminary data.</text>
</comment>
<accession>A0A3R7GSJ7</accession>
<evidence type="ECO:0000313" key="1">
    <source>
        <dbReference type="EMBL" id="RKD85214.1"/>
    </source>
</evidence>
<gene>
    <name evidence="1" type="ORF">ATJ93_4770</name>
</gene>
<dbReference type="EMBL" id="RAPO01000013">
    <property type="protein sequence ID" value="RKD85214.1"/>
    <property type="molecule type" value="Genomic_DNA"/>
</dbReference>
<name>A0A3R7GSJ7_9EURY</name>
<feature type="non-terminal residue" evidence="1">
    <location>
        <position position="1"/>
    </location>
</feature>
<dbReference type="AlphaFoldDB" id="A0A3R7GSJ7"/>
<organism evidence="1 2">
    <name type="scientific">Halopiger aswanensis</name>
    <dbReference type="NCBI Taxonomy" id="148449"/>
    <lineage>
        <taxon>Archaea</taxon>
        <taxon>Methanobacteriati</taxon>
        <taxon>Methanobacteriota</taxon>
        <taxon>Stenosarchaea group</taxon>
        <taxon>Halobacteria</taxon>
        <taxon>Halobacteriales</taxon>
        <taxon>Natrialbaceae</taxon>
        <taxon>Halopiger</taxon>
    </lineage>
</organism>
<protein>
    <submittedName>
        <fullName evidence="1">Uncharacterized protein</fullName>
    </submittedName>
</protein>
<dbReference type="Proteomes" id="UP000283805">
    <property type="component" value="Unassembled WGS sequence"/>
</dbReference>
<reference evidence="1 2" key="1">
    <citation type="submission" date="2018-09" db="EMBL/GenBank/DDBJ databases">
        <title>Genomic Encyclopedia of Archaeal and Bacterial Type Strains, Phase II (KMG-II): from individual species to whole genera.</title>
        <authorList>
            <person name="Goeker M."/>
        </authorList>
    </citation>
    <scope>NUCLEOTIDE SEQUENCE [LARGE SCALE GENOMIC DNA]</scope>
    <source>
        <strain evidence="1 2">DSM 13151</strain>
    </source>
</reference>
<sequence>VWGILIIIACYFKRFLKYIAANFYFCIDYIAIRNSCEIWKI</sequence>
<evidence type="ECO:0000313" key="2">
    <source>
        <dbReference type="Proteomes" id="UP000283805"/>
    </source>
</evidence>